<evidence type="ECO:0000256" key="1">
    <source>
        <dbReference type="SAM" id="Coils"/>
    </source>
</evidence>
<keyword evidence="3" id="KW-1185">Reference proteome</keyword>
<keyword evidence="1" id="KW-0175">Coiled coil</keyword>
<sequence length="130" mass="15569">MLQWVNHCKKMGMARIPSFESAGDKLGRSANACYVRWVMLTKRDSEAGSSTTDKRRKWRQLENKHSAIRGRIDQLEDLLRSRQEQVEQLVKENKQLKEEMKFFERMLVEQYQLLVKLLNKKDRDVRIHHL</sequence>
<dbReference type="EMBL" id="BMHQ01000007">
    <property type="protein sequence ID" value="GGE20028.1"/>
    <property type="molecule type" value="Genomic_DNA"/>
</dbReference>
<comment type="caution">
    <text evidence="2">The sequence shown here is derived from an EMBL/GenBank/DDBJ whole genome shotgun (WGS) entry which is preliminary data.</text>
</comment>
<name>A0A8J2VD02_9BACL</name>
<organism evidence="2 3">
    <name type="scientific">Marinithermofilum abyssi</name>
    <dbReference type="NCBI Taxonomy" id="1571185"/>
    <lineage>
        <taxon>Bacteria</taxon>
        <taxon>Bacillati</taxon>
        <taxon>Bacillota</taxon>
        <taxon>Bacilli</taxon>
        <taxon>Bacillales</taxon>
        <taxon>Thermoactinomycetaceae</taxon>
        <taxon>Marinithermofilum</taxon>
    </lineage>
</organism>
<dbReference type="AlphaFoldDB" id="A0A8J2VD02"/>
<evidence type="ECO:0000313" key="2">
    <source>
        <dbReference type="EMBL" id="GGE20028.1"/>
    </source>
</evidence>
<reference evidence="2" key="2">
    <citation type="submission" date="2020-09" db="EMBL/GenBank/DDBJ databases">
        <authorList>
            <person name="Sun Q."/>
            <person name="Zhou Y."/>
        </authorList>
    </citation>
    <scope>NUCLEOTIDE SEQUENCE</scope>
    <source>
        <strain evidence="2">CGMCC 1.15179</strain>
    </source>
</reference>
<gene>
    <name evidence="2" type="ORF">GCM10011571_22470</name>
</gene>
<reference evidence="2" key="1">
    <citation type="journal article" date="2014" name="Int. J. Syst. Evol. Microbiol.">
        <title>Complete genome sequence of Corynebacterium casei LMG S-19264T (=DSM 44701T), isolated from a smear-ripened cheese.</title>
        <authorList>
            <consortium name="US DOE Joint Genome Institute (JGI-PGF)"/>
            <person name="Walter F."/>
            <person name="Albersmeier A."/>
            <person name="Kalinowski J."/>
            <person name="Ruckert C."/>
        </authorList>
    </citation>
    <scope>NUCLEOTIDE SEQUENCE</scope>
    <source>
        <strain evidence="2">CGMCC 1.15179</strain>
    </source>
</reference>
<proteinExistence type="predicted"/>
<protein>
    <submittedName>
        <fullName evidence="2">Uncharacterized protein</fullName>
    </submittedName>
</protein>
<accession>A0A8J2VD02</accession>
<evidence type="ECO:0000313" key="3">
    <source>
        <dbReference type="Proteomes" id="UP000625210"/>
    </source>
</evidence>
<dbReference type="Proteomes" id="UP000625210">
    <property type="component" value="Unassembled WGS sequence"/>
</dbReference>
<feature type="coiled-coil region" evidence="1">
    <location>
        <begin position="72"/>
        <end position="113"/>
    </location>
</feature>